<dbReference type="GO" id="GO:0008897">
    <property type="term" value="F:holo-[acyl-carrier-protein] synthase activity"/>
    <property type="evidence" value="ECO:0007669"/>
    <property type="project" value="InterPro"/>
</dbReference>
<dbReference type="Pfam" id="PF17837">
    <property type="entry name" value="4PPT_N"/>
    <property type="match status" value="1"/>
</dbReference>
<evidence type="ECO:0000313" key="6">
    <source>
        <dbReference type="EMBL" id="GII25099.1"/>
    </source>
</evidence>
<proteinExistence type="predicted"/>
<feature type="binding site" evidence="2">
    <location>
        <position position="146"/>
    </location>
    <ligand>
        <name>CoA</name>
        <dbReference type="ChEBI" id="CHEBI:57287"/>
    </ligand>
</feature>
<keyword evidence="1 6" id="KW-0808">Transferase</keyword>
<gene>
    <name evidence="6" type="ORF">Pme01_46960</name>
</gene>
<feature type="binding site" evidence="3">
    <location>
        <position position="101"/>
    </location>
    <ligand>
        <name>Mg(2+)</name>
        <dbReference type="ChEBI" id="CHEBI:18420"/>
    </ligand>
</feature>
<feature type="binding site" evidence="2">
    <location>
        <begin position="79"/>
        <end position="80"/>
    </location>
    <ligand>
        <name>CoA</name>
        <dbReference type="ChEBI" id="CHEBI:57287"/>
    </ligand>
</feature>
<dbReference type="InterPro" id="IPR003542">
    <property type="entry name" value="Enbac_synth_compD-like"/>
</dbReference>
<dbReference type="GO" id="GO:0009239">
    <property type="term" value="P:enterobactin biosynthetic process"/>
    <property type="evidence" value="ECO:0007669"/>
    <property type="project" value="InterPro"/>
</dbReference>
<accession>A0A8J3X343</accession>
<feature type="domain" description="4'-phosphopantetheinyl transferase N-terminal" evidence="5">
    <location>
        <begin position="23"/>
        <end position="90"/>
    </location>
</feature>
<keyword evidence="3" id="KW-0479">Metal-binding</keyword>
<comment type="cofactor">
    <cofactor evidence="3">
        <name>Mg(2+)</name>
        <dbReference type="ChEBI" id="CHEBI:18420"/>
    </cofactor>
</comment>
<feature type="binding site" evidence="3">
    <location>
        <position position="103"/>
    </location>
    <ligand>
        <name>Mg(2+)</name>
        <dbReference type="ChEBI" id="CHEBI:18420"/>
    </ligand>
</feature>
<feature type="domain" description="4'-phosphopantetheinyl transferase" evidence="4">
    <location>
        <begin position="97"/>
        <end position="175"/>
    </location>
</feature>
<dbReference type="GO" id="GO:0000287">
    <property type="term" value="F:magnesium ion binding"/>
    <property type="evidence" value="ECO:0007669"/>
    <property type="project" value="InterPro"/>
</dbReference>
<evidence type="ECO:0000259" key="4">
    <source>
        <dbReference type="Pfam" id="PF01648"/>
    </source>
</evidence>
<dbReference type="PANTHER" id="PTHR38096:SF1">
    <property type="entry name" value="ENTEROBACTIN SYNTHASE COMPONENT D"/>
    <property type="match status" value="1"/>
</dbReference>
<evidence type="ECO:0000256" key="2">
    <source>
        <dbReference type="PIRSR" id="PIRSR603542-1"/>
    </source>
</evidence>
<reference evidence="6" key="1">
    <citation type="submission" date="2021-01" db="EMBL/GenBank/DDBJ databases">
        <title>Whole genome shotgun sequence of Planosporangium mesophilum NBRC 109066.</title>
        <authorList>
            <person name="Komaki H."/>
            <person name="Tamura T."/>
        </authorList>
    </citation>
    <scope>NUCLEOTIDE SEQUENCE</scope>
    <source>
        <strain evidence="6">NBRC 109066</strain>
    </source>
</reference>
<dbReference type="PANTHER" id="PTHR38096">
    <property type="entry name" value="ENTEROBACTIN SYNTHASE COMPONENT D"/>
    <property type="match status" value="1"/>
</dbReference>
<dbReference type="InterPro" id="IPR041354">
    <property type="entry name" value="4PPT_N"/>
</dbReference>
<dbReference type="InterPro" id="IPR008278">
    <property type="entry name" value="4-PPantetheinyl_Trfase_dom"/>
</dbReference>
<feature type="binding site" evidence="2">
    <location>
        <position position="150"/>
    </location>
    <ligand>
        <name>CoA</name>
        <dbReference type="ChEBI" id="CHEBI:57287"/>
    </ligand>
</feature>
<dbReference type="AlphaFoldDB" id="A0A8J3X343"/>
<feature type="binding site" evidence="2">
    <location>
        <position position="35"/>
    </location>
    <ligand>
        <name>CoA</name>
        <dbReference type="ChEBI" id="CHEBI:57287"/>
    </ligand>
</feature>
<dbReference type="EMBL" id="BOON01000046">
    <property type="protein sequence ID" value="GII25099.1"/>
    <property type="molecule type" value="Genomic_DNA"/>
</dbReference>
<feature type="binding site" evidence="2">
    <location>
        <position position="160"/>
    </location>
    <ligand>
        <name>CoA</name>
        <dbReference type="ChEBI" id="CHEBI:57287"/>
    </ligand>
</feature>
<protein>
    <submittedName>
        <fullName evidence="6">4'-phosphopantetheinyl transferase</fullName>
    </submittedName>
</protein>
<evidence type="ECO:0000259" key="5">
    <source>
        <dbReference type="Pfam" id="PF17837"/>
    </source>
</evidence>
<keyword evidence="7" id="KW-1185">Reference proteome</keyword>
<feature type="binding site" evidence="2">
    <location>
        <position position="43"/>
    </location>
    <ligand>
        <name>CoA</name>
        <dbReference type="ChEBI" id="CHEBI:57287"/>
    </ligand>
</feature>
<evidence type="ECO:0000256" key="1">
    <source>
        <dbReference type="ARBA" id="ARBA00022679"/>
    </source>
</evidence>
<evidence type="ECO:0000313" key="7">
    <source>
        <dbReference type="Proteomes" id="UP000599074"/>
    </source>
</evidence>
<dbReference type="Gene3D" id="3.90.470.20">
    <property type="entry name" value="4'-phosphopantetheinyl transferase domain"/>
    <property type="match status" value="1"/>
</dbReference>
<feature type="binding site" evidence="3">
    <location>
        <position position="102"/>
    </location>
    <ligand>
        <name>Mg(2+)</name>
        <dbReference type="ChEBI" id="CHEBI:18420"/>
    </ligand>
</feature>
<dbReference type="PRINTS" id="PR01399">
    <property type="entry name" value="ENTSNTHTASED"/>
</dbReference>
<feature type="binding site" evidence="2">
    <location>
        <position position="101"/>
    </location>
    <ligand>
        <name>CoA</name>
        <dbReference type="ChEBI" id="CHEBI:57287"/>
    </ligand>
</feature>
<organism evidence="6 7">
    <name type="scientific">Planosporangium mesophilum</name>
    <dbReference type="NCBI Taxonomy" id="689768"/>
    <lineage>
        <taxon>Bacteria</taxon>
        <taxon>Bacillati</taxon>
        <taxon>Actinomycetota</taxon>
        <taxon>Actinomycetes</taxon>
        <taxon>Micromonosporales</taxon>
        <taxon>Micromonosporaceae</taxon>
        <taxon>Planosporangium</taxon>
    </lineage>
</organism>
<keyword evidence="3" id="KW-0460">Magnesium</keyword>
<sequence>MLPPQVVAVESFVDTGEDVLYPEERAVIARAVDRRRREFATVRACARTALARLGVPPAPILPGTRGAPGWPAGVVGSMTHCDGYRAAAVARAAHVRSLGVDAEPDEPLPDGVLDLVSLDEERARLAGLAARHPAVCWDRLLFCAKESVYKAWYPLAGRWLGFDEVAVTVDADAGTFAARLLVGGPLPAFAGRWLVRDGIILTAVTVPAP</sequence>
<dbReference type="GO" id="GO:0009366">
    <property type="term" value="C:enterobactin synthetase complex"/>
    <property type="evidence" value="ECO:0007669"/>
    <property type="project" value="InterPro"/>
</dbReference>
<dbReference type="InterPro" id="IPR037143">
    <property type="entry name" value="4-PPantetheinyl_Trfase_dom_sf"/>
</dbReference>
<dbReference type="Pfam" id="PF01648">
    <property type="entry name" value="ACPS"/>
    <property type="match status" value="1"/>
</dbReference>
<name>A0A8J3X343_9ACTN</name>
<dbReference type="Proteomes" id="UP000599074">
    <property type="component" value="Unassembled WGS sequence"/>
</dbReference>
<evidence type="ECO:0000256" key="3">
    <source>
        <dbReference type="PIRSR" id="PIRSR603542-2"/>
    </source>
</evidence>
<comment type="caution">
    <text evidence="6">The sequence shown here is derived from an EMBL/GenBank/DDBJ whole genome shotgun (WGS) entry which is preliminary data.</text>
</comment>
<dbReference type="SUPFAM" id="SSF56214">
    <property type="entry name" value="4'-phosphopantetheinyl transferase"/>
    <property type="match status" value="1"/>
</dbReference>
<dbReference type="GO" id="GO:0005886">
    <property type="term" value="C:plasma membrane"/>
    <property type="evidence" value="ECO:0007669"/>
    <property type="project" value="TreeGrafter"/>
</dbReference>